<keyword evidence="1 2" id="KW-0378">Hydrolase</keyword>
<sequence length="385" mass="43355">MIFFFILLFILLAVIAIDFVPQCYTWQSRIHIGRYDTLDKWNLKIVDKALEWLQKTPTITLTDNKRLIIIDMLKGDYKRAAIQHWQEAALLLGLDQAYRKTQDPTVKKNIDQYIARKIGSNGHWKEIPLEADGVILAYAIINSEAVDHDAIKPSYDAIYNLILALKGADGTVAYKKYSTNYRYVDTIGFICPFLVSYGVKFQIEEAISLGLKQISEFNKHGMLQDKFVPCHAYLVDSKIPVGLFGWGRGLGWYAIGLIDSWTALSDSHPDKEMLTASVISFAKMAISFQNENGSWNWIVSVKESRSDSSTTATLAWFLTNAATLKAITEESLNAKTKALSYLMMVTRRDGAIDFSQGDTKGIGVHSQEFGILPFAQGFALRTTNY</sequence>
<dbReference type="RefSeq" id="WP_187010047.1">
    <property type="nucleotide sequence ID" value="NZ_JACRUI010000002.1"/>
</dbReference>
<dbReference type="InterPro" id="IPR008928">
    <property type="entry name" value="6-hairpin_glycosidase_sf"/>
</dbReference>
<accession>A0ABR7J7J3</accession>
<dbReference type="PANTHER" id="PTHR33886">
    <property type="entry name" value="UNSATURATED RHAMNOGALACTURONAN HYDROLASE (EUROFUNG)"/>
    <property type="match status" value="1"/>
</dbReference>
<dbReference type="InterPro" id="IPR012341">
    <property type="entry name" value="6hp_glycosidase-like_sf"/>
</dbReference>
<reference evidence="2 3" key="1">
    <citation type="submission" date="2020-08" db="EMBL/GenBank/DDBJ databases">
        <title>Description of novel Flavobacterium F-380 isolate.</title>
        <authorList>
            <person name="Saticioglu I.B."/>
            <person name="Duman M."/>
            <person name="Altun S."/>
        </authorList>
    </citation>
    <scope>NUCLEOTIDE SEQUENCE [LARGE SCALE GENOMIC DNA]</scope>
    <source>
        <strain evidence="2 3">F-380</strain>
    </source>
</reference>
<dbReference type="Pfam" id="PF07470">
    <property type="entry name" value="Glyco_hydro_88"/>
    <property type="match status" value="1"/>
</dbReference>
<dbReference type="InterPro" id="IPR010905">
    <property type="entry name" value="Glyco_hydro_88"/>
</dbReference>
<dbReference type="GO" id="GO:0016787">
    <property type="term" value="F:hydrolase activity"/>
    <property type="evidence" value="ECO:0007669"/>
    <property type="project" value="UniProtKB-KW"/>
</dbReference>
<evidence type="ECO:0000313" key="2">
    <source>
        <dbReference type="EMBL" id="MBC5841467.1"/>
    </source>
</evidence>
<comment type="caution">
    <text evidence="2">The sequence shown here is derived from an EMBL/GenBank/DDBJ whole genome shotgun (WGS) entry which is preliminary data.</text>
</comment>
<dbReference type="InterPro" id="IPR052043">
    <property type="entry name" value="PolySaccharide_Degr_Enz"/>
</dbReference>
<proteinExistence type="predicted"/>
<keyword evidence="3" id="KW-1185">Reference proteome</keyword>
<dbReference type="Proteomes" id="UP000629963">
    <property type="component" value="Unassembled WGS sequence"/>
</dbReference>
<evidence type="ECO:0000313" key="3">
    <source>
        <dbReference type="Proteomes" id="UP000629963"/>
    </source>
</evidence>
<dbReference type="Gene3D" id="1.50.10.10">
    <property type="match status" value="1"/>
</dbReference>
<organism evidence="2 3">
    <name type="scientific">Flavobacterium kayseriense</name>
    <dbReference type="NCBI Taxonomy" id="2764714"/>
    <lineage>
        <taxon>Bacteria</taxon>
        <taxon>Pseudomonadati</taxon>
        <taxon>Bacteroidota</taxon>
        <taxon>Flavobacteriia</taxon>
        <taxon>Flavobacteriales</taxon>
        <taxon>Flavobacteriaceae</taxon>
        <taxon>Flavobacterium</taxon>
    </lineage>
</organism>
<dbReference type="SUPFAM" id="SSF48208">
    <property type="entry name" value="Six-hairpin glycosidases"/>
    <property type="match status" value="1"/>
</dbReference>
<dbReference type="EMBL" id="JACRUJ010000002">
    <property type="protein sequence ID" value="MBC5841467.1"/>
    <property type="molecule type" value="Genomic_DNA"/>
</dbReference>
<protein>
    <submittedName>
        <fullName evidence="2">Glycoside hydrolase family 88 protein</fullName>
    </submittedName>
</protein>
<gene>
    <name evidence="2" type="ORF">H8R23_08620</name>
</gene>
<dbReference type="PANTHER" id="PTHR33886:SF8">
    <property type="entry name" value="UNSATURATED RHAMNOGALACTURONAN HYDROLASE (EUROFUNG)"/>
    <property type="match status" value="1"/>
</dbReference>
<evidence type="ECO:0000256" key="1">
    <source>
        <dbReference type="ARBA" id="ARBA00022801"/>
    </source>
</evidence>
<name>A0ABR7J7J3_9FLAO</name>